<comment type="caution">
    <text evidence="2">The sequence shown here is derived from an EMBL/GenBank/DDBJ whole genome shotgun (WGS) entry which is preliminary data.</text>
</comment>
<feature type="compositionally biased region" description="Pro residues" evidence="1">
    <location>
        <begin position="55"/>
        <end position="68"/>
    </location>
</feature>
<accession>A0ABS7Y9E6</accession>
<dbReference type="RefSeq" id="WP_225238603.1">
    <property type="nucleotide sequence ID" value="NZ_JAHYBX010000003.1"/>
</dbReference>
<protein>
    <submittedName>
        <fullName evidence="2">Uncharacterized protein</fullName>
    </submittedName>
</protein>
<proteinExistence type="predicted"/>
<gene>
    <name evidence="2" type="ORF">LE190_10250</name>
</gene>
<keyword evidence="3" id="KW-1185">Reference proteome</keyword>
<evidence type="ECO:0000313" key="3">
    <source>
        <dbReference type="Proteomes" id="UP001198602"/>
    </source>
</evidence>
<feature type="region of interest" description="Disordered" evidence="1">
    <location>
        <begin position="55"/>
        <end position="123"/>
    </location>
</feature>
<sequence>MLLPYRRSHPGWPLLATLGVHLLLAWSWRIAHAPAPAPDGRSERLIELLALPAPTPALPRVRPAPPERPSAAPRRPAPAPARVPARDGETPVAPAAQAPAAPADPFGDTAQPAPTSAPPGDLLGAARREAGRIDRELRQGKPGIPDAPDTAWARFQGTLEGAHRERGLGVTSQTYTAPDGQVIYRFMRGGKFRCRAGGGVRPKIGGAVGGGAELFDVRGGEGSAGEVRCPNHVEWKND</sequence>
<dbReference type="Proteomes" id="UP001198602">
    <property type="component" value="Unassembled WGS sequence"/>
</dbReference>
<evidence type="ECO:0000313" key="2">
    <source>
        <dbReference type="EMBL" id="MCA1856306.1"/>
    </source>
</evidence>
<reference evidence="2 3" key="1">
    <citation type="submission" date="2021-07" db="EMBL/GenBank/DDBJ databases">
        <title>Characterization of Violacein-producing bacteria and related species.</title>
        <authorList>
            <person name="Wilson H.S."/>
            <person name="De Leon M.E."/>
        </authorList>
    </citation>
    <scope>NUCLEOTIDE SEQUENCE [LARGE SCALE GENOMIC DNA]</scope>
    <source>
        <strain evidence="2 3">HSC-2F05</strain>
    </source>
</reference>
<organism evidence="2 3">
    <name type="scientific">Massilia hydrophila</name>
    <dbReference type="NCBI Taxonomy" id="3044279"/>
    <lineage>
        <taxon>Bacteria</taxon>
        <taxon>Pseudomonadati</taxon>
        <taxon>Pseudomonadota</taxon>
        <taxon>Betaproteobacteria</taxon>
        <taxon>Burkholderiales</taxon>
        <taxon>Oxalobacteraceae</taxon>
        <taxon>Telluria group</taxon>
        <taxon>Massilia</taxon>
    </lineage>
</organism>
<dbReference type="EMBL" id="JAHYBX010000003">
    <property type="protein sequence ID" value="MCA1856306.1"/>
    <property type="molecule type" value="Genomic_DNA"/>
</dbReference>
<feature type="compositionally biased region" description="Low complexity" evidence="1">
    <location>
        <begin position="91"/>
        <end position="105"/>
    </location>
</feature>
<name>A0ABS7Y9E6_9BURK</name>
<evidence type="ECO:0000256" key="1">
    <source>
        <dbReference type="SAM" id="MobiDB-lite"/>
    </source>
</evidence>